<dbReference type="InterPro" id="IPR027417">
    <property type="entry name" value="P-loop_NTPase"/>
</dbReference>
<dbReference type="InterPro" id="IPR050238">
    <property type="entry name" value="DNA_Rep/Repair_Clamp_Loader"/>
</dbReference>
<dbReference type="InterPro" id="IPR003593">
    <property type="entry name" value="AAA+_ATPase"/>
</dbReference>
<dbReference type="InterPro" id="IPR004622">
    <property type="entry name" value="DNA_pol_HolB"/>
</dbReference>
<dbReference type="PANTHER" id="PTHR11669:SF8">
    <property type="entry name" value="DNA POLYMERASE III SUBUNIT DELTA"/>
    <property type="match status" value="1"/>
</dbReference>
<dbReference type="RefSeq" id="WP_203772903.1">
    <property type="nucleotide sequence ID" value="NZ_BOMQ01000063.1"/>
</dbReference>
<evidence type="ECO:0000313" key="2">
    <source>
        <dbReference type="EMBL" id="GIE51929.1"/>
    </source>
</evidence>
<dbReference type="SMART" id="SM00382">
    <property type="entry name" value="AAA"/>
    <property type="match status" value="1"/>
</dbReference>
<sequence>MSVFADLVGQDEAVETLRRAAAAAARIVTGGADAGNGAMTHAWIFTGPPGSGRSVAARALAAALQCEREGTGCGECHGCHTVLGGTHADVRFVVPEGLSIGVNEMRALVLRAGTAPAGGRWQAVVIEDADRLTEAAGNALLKAIEEPPPRTVFLLCTPSTHPDDISVTIRSRCRVVALRQPPAEAVAEVLVRRDGIAPDVAAWAAAAAQGHVGRARRLANDPQARGRREAVLAVPRRLSSVGACFDAAAALIEAAEAEASTAFAENDSTERAALEQALGAGGTGRGAAGAMRGAAGQLKELEKRQKSRTTRSQRDALDRALVDLAGFYRDVLVTGLRAPVAVVHTDTAEQSAAAAGKWTPESTLRRLEAVLACREAIELNVKPKIAVETMMLNLWRG</sequence>
<dbReference type="AlphaFoldDB" id="A0A919JJ22"/>
<dbReference type="SUPFAM" id="SSF52540">
    <property type="entry name" value="P-loop containing nucleoside triphosphate hydrolases"/>
    <property type="match status" value="1"/>
</dbReference>
<keyword evidence="3" id="KW-1185">Reference proteome</keyword>
<dbReference type="NCBIfam" id="TIGR00678">
    <property type="entry name" value="holB"/>
    <property type="match status" value="1"/>
</dbReference>
<dbReference type="NCBIfam" id="NF005926">
    <property type="entry name" value="PRK07940.1"/>
    <property type="match status" value="1"/>
</dbReference>
<comment type="caution">
    <text evidence="2">The sequence shown here is derived from an EMBL/GenBank/DDBJ whole genome shotgun (WGS) entry which is preliminary data.</text>
</comment>
<accession>A0A919JJ22</accession>
<dbReference type="Proteomes" id="UP000647172">
    <property type="component" value="Unassembled WGS sequence"/>
</dbReference>
<protein>
    <submittedName>
        <fullName evidence="2">DNA polymerase III subunit delta</fullName>
    </submittedName>
</protein>
<dbReference type="GO" id="GO:0006261">
    <property type="term" value="P:DNA-templated DNA replication"/>
    <property type="evidence" value="ECO:0007669"/>
    <property type="project" value="TreeGrafter"/>
</dbReference>
<name>A0A919JJ22_9ACTN</name>
<dbReference type="Gene3D" id="3.40.50.300">
    <property type="entry name" value="P-loop containing nucleotide triphosphate hydrolases"/>
    <property type="match status" value="1"/>
</dbReference>
<dbReference type="GO" id="GO:0008408">
    <property type="term" value="F:3'-5' exonuclease activity"/>
    <property type="evidence" value="ECO:0007669"/>
    <property type="project" value="InterPro"/>
</dbReference>
<dbReference type="GO" id="GO:0003887">
    <property type="term" value="F:DNA-directed DNA polymerase activity"/>
    <property type="evidence" value="ECO:0007669"/>
    <property type="project" value="InterPro"/>
</dbReference>
<evidence type="ECO:0000313" key="3">
    <source>
        <dbReference type="Proteomes" id="UP000647172"/>
    </source>
</evidence>
<dbReference type="PANTHER" id="PTHR11669">
    <property type="entry name" value="REPLICATION FACTOR C / DNA POLYMERASE III GAMMA-TAU SUBUNIT"/>
    <property type="match status" value="1"/>
</dbReference>
<gene>
    <name evidence="2" type="primary">holB</name>
    <name evidence="2" type="ORF">Ani05nite_54630</name>
</gene>
<feature type="domain" description="AAA+ ATPase" evidence="1">
    <location>
        <begin position="39"/>
        <end position="181"/>
    </location>
</feature>
<dbReference type="Pfam" id="PF13177">
    <property type="entry name" value="DNA_pol3_delta2"/>
    <property type="match status" value="1"/>
</dbReference>
<proteinExistence type="predicted"/>
<reference evidence="2" key="1">
    <citation type="submission" date="2021-01" db="EMBL/GenBank/DDBJ databases">
        <title>Whole genome shotgun sequence of Actinoplanes nipponensis NBRC 14063.</title>
        <authorList>
            <person name="Komaki H."/>
            <person name="Tamura T."/>
        </authorList>
    </citation>
    <scope>NUCLEOTIDE SEQUENCE</scope>
    <source>
        <strain evidence="2">NBRC 14063</strain>
    </source>
</reference>
<dbReference type="EMBL" id="BOMQ01000063">
    <property type="protein sequence ID" value="GIE51929.1"/>
    <property type="molecule type" value="Genomic_DNA"/>
</dbReference>
<organism evidence="2 3">
    <name type="scientific">Actinoplanes nipponensis</name>
    <dbReference type="NCBI Taxonomy" id="135950"/>
    <lineage>
        <taxon>Bacteria</taxon>
        <taxon>Bacillati</taxon>
        <taxon>Actinomycetota</taxon>
        <taxon>Actinomycetes</taxon>
        <taxon>Micromonosporales</taxon>
        <taxon>Micromonosporaceae</taxon>
        <taxon>Actinoplanes</taxon>
    </lineage>
</organism>
<evidence type="ECO:0000259" key="1">
    <source>
        <dbReference type="SMART" id="SM00382"/>
    </source>
</evidence>